<organism evidence="2">
    <name type="scientific">Clostridioides difficile</name>
    <name type="common">Peptoclostridium difficile</name>
    <dbReference type="NCBI Taxonomy" id="1496"/>
    <lineage>
        <taxon>Bacteria</taxon>
        <taxon>Bacillati</taxon>
        <taxon>Bacillota</taxon>
        <taxon>Clostridia</taxon>
        <taxon>Peptostreptococcales</taxon>
        <taxon>Peptostreptococcaceae</taxon>
        <taxon>Clostridioides</taxon>
    </lineage>
</organism>
<dbReference type="RefSeq" id="WP_021403259.1">
    <property type="nucleotide sequence ID" value="NZ_BBYB01000197.1"/>
</dbReference>
<dbReference type="AlphaFoldDB" id="A0A069AGZ7"/>
<dbReference type="GO" id="GO:0003677">
    <property type="term" value="F:DNA binding"/>
    <property type="evidence" value="ECO:0007669"/>
    <property type="project" value="InterPro"/>
</dbReference>
<accession>A0A069AGZ7</accession>
<dbReference type="GO" id="GO:0006355">
    <property type="term" value="P:regulation of DNA-templated transcription"/>
    <property type="evidence" value="ECO:0007669"/>
    <property type="project" value="InterPro"/>
</dbReference>
<protein>
    <recommendedName>
        <fullName evidence="1">HTH merR-type domain-containing protein</fullName>
    </recommendedName>
</protein>
<dbReference type="InterPro" id="IPR000551">
    <property type="entry name" value="MerR-type_HTH_dom"/>
</dbReference>
<evidence type="ECO:0000313" key="2">
    <source>
        <dbReference type="EMBL" id="CDS87452.1"/>
    </source>
</evidence>
<feature type="domain" description="HTH merR-type" evidence="1">
    <location>
        <begin position="1"/>
        <end position="28"/>
    </location>
</feature>
<evidence type="ECO:0000259" key="1">
    <source>
        <dbReference type="PROSITE" id="PS50937"/>
    </source>
</evidence>
<sequence length="44" mass="5299">MKTVKWIAKLTKVSVHILHYYDEIGLLKQNILIVKLLHLYMQYV</sequence>
<proteinExistence type="predicted"/>
<dbReference type="PROSITE" id="PS50937">
    <property type="entry name" value="HTH_MERR_2"/>
    <property type="match status" value="1"/>
</dbReference>
<gene>
    <name evidence="2" type="ORF">BN1097_630068</name>
</gene>
<reference evidence="2" key="1">
    <citation type="submission" date="2014-07" db="EMBL/GenBank/DDBJ databases">
        <authorList>
            <person name="Monot Marc"/>
        </authorList>
    </citation>
    <scope>NUCLEOTIDE SEQUENCE</scope>
    <source>
        <strain evidence="2">7032994</strain>
    </source>
</reference>
<name>A0A069AGZ7_CLODI</name>
<dbReference type="Gene3D" id="1.10.1660.10">
    <property type="match status" value="1"/>
</dbReference>
<dbReference type="EMBL" id="LK932402">
    <property type="protein sequence ID" value="CDS87452.1"/>
    <property type="molecule type" value="Genomic_DNA"/>
</dbReference>
<dbReference type="SUPFAM" id="SSF46955">
    <property type="entry name" value="Putative DNA-binding domain"/>
    <property type="match status" value="1"/>
</dbReference>
<dbReference type="InterPro" id="IPR009061">
    <property type="entry name" value="DNA-bd_dom_put_sf"/>
</dbReference>